<gene>
    <name evidence="1" type="ORF">HDF16_005443</name>
</gene>
<accession>A0A7W8E6I6</accession>
<dbReference type="AlphaFoldDB" id="A0A7W8E6I6"/>
<evidence type="ECO:0000313" key="2">
    <source>
        <dbReference type="Proteomes" id="UP000540989"/>
    </source>
</evidence>
<evidence type="ECO:0000313" key="1">
    <source>
        <dbReference type="EMBL" id="MBB5060707.1"/>
    </source>
</evidence>
<name>A0A7W8E6I6_9BACT</name>
<sequence length="130" mass="14784">MDTLEDGIAATQKAVEVLQSILIEETLEYFTAPYSQTTTRAGRRMLDIGPLLYSQPRDALQISLWEALGAMYPKMHNDEAYARSLFRDGAWELAMFVTIEMTWTDFDAAVMGKIPERELTSTRPRVVPIH</sequence>
<dbReference type="RefSeq" id="WP_184223159.1">
    <property type="nucleotide sequence ID" value="NZ_JACHIP010000018.1"/>
</dbReference>
<comment type="caution">
    <text evidence="1">The sequence shown here is derived from an EMBL/GenBank/DDBJ whole genome shotgun (WGS) entry which is preliminary data.</text>
</comment>
<keyword evidence="2" id="KW-1185">Reference proteome</keyword>
<proteinExistence type="predicted"/>
<reference evidence="1 2" key="1">
    <citation type="submission" date="2020-08" db="EMBL/GenBank/DDBJ databases">
        <title>Genomic Encyclopedia of Type Strains, Phase IV (KMG-V): Genome sequencing to study the core and pangenomes of soil and plant-associated prokaryotes.</title>
        <authorList>
            <person name="Whitman W."/>
        </authorList>
    </citation>
    <scope>NUCLEOTIDE SEQUENCE [LARGE SCALE GENOMIC DNA]</scope>
    <source>
        <strain evidence="1 2">M8UP14</strain>
    </source>
</reference>
<protein>
    <submittedName>
        <fullName evidence="1">Uncharacterized protein</fullName>
    </submittedName>
</protein>
<dbReference type="EMBL" id="JACHIP010000018">
    <property type="protein sequence ID" value="MBB5060707.1"/>
    <property type="molecule type" value="Genomic_DNA"/>
</dbReference>
<dbReference type="Proteomes" id="UP000540989">
    <property type="component" value="Unassembled WGS sequence"/>
</dbReference>
<organism evidence="1 2">
    <name type="scientific">Granulicella aggregans</name>
    <dbReference type="NCBI Taxonomy" id="474949"/>
    <lineage>
        <taxon>Bacteria</taxon>
        <taxon>Pseudomonadati</taxon>
        <taxon>Acidobacteriota</taxon>
        <taxon>Terriglobia</taxon>
        <taxon>Terriglobales</taxon>
        <taxon>Acidobacteriaceae</taxon>
        <taxon>Granulicella</taxon>
    </lineage>
</organism>